<name>A0A4Y9Z5P6_9AGAM</name>
<protein>
    <recommendedName>
        <fullName evidence="6">NAD-P-binding protein</fullName>
    </recommendedName>
</protein>
<dbReference type="InterPro" id="IPR036291">
    <property type="entry name" value="NAD(P)-bd_dom_sf"/>
</dbReference>
<evidence type="ECO:0000313" key="5">
    <source>
        <dbReference type="Proteomes" id="UP000298327"/>
    </source>
</evidence>
<evidence type="ECO:0008006" key="6">
    <source>
        <dbReference type="Google" id="ProtNLM"/>
    </source>
</evidence>
<dbReference type="GO" id="GO:0016491">
    <property type="term" value="F:oxidoreductase activity"/>
    <property type="evidence" value="ECO:0007669"/>
    <property type="project" value="UniProtKB-KW"/>
</dbReference>
<keyword evidence="3" id="KW-0560">Oxidoreductase</keyword>
<comment type="caution">
    <text evidence="4">The sequence shown here is derived from an EMBL/GenBank/DDBJ whole genome shotgun (WGS) entry which is preliminary data.</text>
</comment>
<evidence type="ECO:0000256" key="3">
    <source>
        <dbReference type="ARBA" id="ARBA00023002"/>
    </source>
</evidence>
<evidence type="ECO:0000313" key="4">
    <source>
        <dbReference type="EMBL" id="TFY69121.1"/>
    </source>
</evidence>
<proteinExistence type="inferred from homology"/>
<keyword evidence="2" id="KW-0521">NADP</keyword>
<comment type="similarity">
    <text evidence="1">Belongs to the short-chain dehydrogenases/reductases (SDR) family.</text>
</comment>
<dbReference type="STRING" id="205917.A0A4Y9Z5P6"/>
<dbReference type="Proteomes" id="UP000298327">
    <property type="component" value="Unassembled WGS sequence"/>
</dbReference>
<dbReference type="InterPro" id="IPR002347">
    <property type="entry name" value="SDR_fam"/>
</dbReference>
<dbReference type="SUPFAM" id="SSF51735">
    <property type="entry name" value="NAD(P)-binding Rossmann-fold domains"/>
    <property type="match status" value="1"/>
</dbReference>
<evidence type="ECO:0000256" key="2">
    <source>
        <dbReference type="ARBA" id="ARBA00022857"/>
    </source>
</evidence>
<dbReference type="CDD" id="cd05233">
    <property type="entry name" value="SDR_c"/>
    <property type="match status" value="1"/>
</dbReference>
<organism evidence="4 5">
    <name type="scientific">Dentipellis fragilis</name>
    <dbReference type="NCBI Taxonomy" id="205917"/>
    <lineage>
        <taxon>Eukaryota</taxon>
        <taxon>Fungi</taxon>
        <taxon>Dikarya</taxon>
        <taxon>Basidiomycota</taxon>
        <taxon>Agaricomycotina</taxon>
        <taxon>Agaricomycetes</taxon>
        <taxon>Russulales</taxon>
        <taxon>Hericiaceae</taxon>
        <taxon>Dentipellis</taxon>
    </lineage>
</organism>
<dbReference type="OrthoDB" id="1933717at2759"/>
<sequence>MEYFPSFPFSERHDVYPGIDPAVQYATGTHKGKVVFITGSSRGIGEDLAITYAKAGASLILAARTQKALDAVKAKILREVPSADVLVVPTDVVDLGQVEAAVKAGIERFGKLDIVIANAGTGDGFTQSMTEKDPLEWWKIVEVNVRGVYNVAHFTLPYLMKVKGYFLVTTSMGGILRMANGSPYSISKEAANTFVEYVALEFPDIKTFALNPGIVDTELTRGTKFVPEDNVQLASATYLYLTAGKADWLFLSVNWDIGEIQRDWKDKILGSNALVSRIVIPARL</sequence>
<reference evidence="4 5" key="1">
    <citation type="submission" date="2019-02" db="EMBL/GenBank/DDBJ databases">
        <title>Genome sequencing of the rare red list fungi Dentipellis fragilis.</title>
        <authorList>
            <person name="Buettner E."/>
            <person name="Kellner H."/>
        </authorList>
    </citation>
    <scope>NUCLEOTIDE SEQUENCE [LARGE SCALE GENOMIC DNA]</scope>
    <source>
        <strain evidence="4 5">DSM 105465</strain>
    </source>
</reference>
<keyword evidence="5" id="KW-1185">Reference proteome</keyword>
<dbReference type="Pfam" id="PF00106">
    <property type="entry name" value="adh_short"/>
    <property type="match status" value="1"/>
</dbReference>
<dbReference type="PANTHER" id="PTHR43391">
    <property type="entry name" value="RETINOL DEHYDROGENASE-RELATED"/>
    <property type="match status" value="1"/>
</dbReference>
<dbReference type="PANTHER" id="PTHR43391:SF14">
    <property type="entry name" value="DEHYDROGENASE_REDUCTASE SDR FAMILY PROTEIN 7-LIKE"/>
    <property type="match status" value="1"/>
</dbReference>
<accession>A0A4Y9Z5P6</accession>
<dbReference type="Gene3D" id="3.40.50.720">
    <property type="entry name" value="NAD(P)-binding Rossmann-like Domain"/>
    <property type="match status" value="1"/>
</dbReference>
<dbReference type="AlphaFoldDB" id="A0A4Y9Z5P6"/>
<dbReference type="PRINTS" id="PR00081">
    <property type="entry name" value="GDHRDH"/>
</dbReference>
<dbReference type="EMBL" id="SEOQ01000145">
    <property type="protein sequence ID" value="TFY69121.1"/>
    <property type="molecule type" value="Genomic_DNA"/>
</dbReference>
<gene>
    <name evidence="4" type="ORF">EVG20_g3289</name>
</gene>
<evidence type="ECO:0000256" key="1">
    <source>
        <dbReference type="ARBA" id="ARBA00006484"/>
    </source>
</evidence>